<sequence>MESEFRAPIVRKPVNTNLGQNSLSSSLQAKSFTATLNSTTQGTVAPDLHPDTEAIALSRVELGQLVDALTASVSLLQAGLRGPTHNIRQNIISSESGSGEHAQPTLTTRNETEYNSVQVLSAPQNQHRMDLLENVFRQGSGPWFFEEYANHYGTEPFTTRTSSHVRDQESMLFLRRALWELLIGHMLLSYEPVVERYSHLAYVKDSVALLDRPSHRPYPLSQPVTRRSMVNFNQIALFVDVLSANLGIGAFPDETPLQIEHRLRMLVAICQANGVYTNCGCLHVNGTQSCEIRDYSHEEDCDIWTNMNVGTLLTSIYQQGLLTQPTPSDLAGHRKNAARVLQSLYPLRFFTSHFDWVDHFSSKKICPTATNATEIMQLKLNDLALLARKSRPLDWVRAIGTQFAIKLINVDNLQLIGGINIQWTDNLYEHLELSFENYPVLKIYWFAWATLDLPISRIGSFTSTTREELLSTYQLLFGVSDPGFLRNQSQRPVKRYSKIETHPNIKRRYPYGNRARELEGDIVTRQGRPYDFGADYHLPTEETHVSSFGTKAMQQDLYEKYPAFEDNLRIVVAYMDSQKPGGLRGLWYDKRDSGAWYTFWAVLWIGGISLIIGLLSLVASIAQSVASFKSLNSDPVLLQNGTVFIMAEGNVTKTIEVFVLRPSQPTSSTNSVADTV</sequence>
<protein>
    <submittedName>
        <fullName evidence="3">Uncharacterized protein</fullName>
    </submittedName>
</protein>
<keyword evidence="2" id="KW-0472">Membrane</keyword>
<evidence type="ECO:0000313" key="4">
    <source>
        <dbReference type="Proteomes" id="UP001595075"/>
    </source>
</evidence>
<evidence type="ECO:0000256" key="1">
    <source>
        <dbReference type="SAM" id="MobiDB-lite"/>
    </source>
</evidence>
<accession>A0ABR4CB86</accession>
<evidence type="ECO:0000313" key="3">
    <source>
        <dbReference type="EMBL" id="KAL2067207.1"/>
    </source>
</evidence>
<reference evidence="3 4" key="1">
    <citation type="journal article" date="2024" name="Commun. Biol.">
        <title>Comparative genomic analysis of thermophilic fungi reveals convergent evolutionary adaptations and gene losses.</title>
        <authorList>
            <person name="Steindorff A.S."/>
            <person name="Aguilar-Pontes M.V."/>
            <person name="Robinson A.J."/>
            <person name="Andreopoulos B."/>
            <person name="LaButti K."/>
            <person name="Kuo A."/>
            <person name="Mondo S."/>
            <person name="Riley R."/>
            <person name="Otillar R."/>
            <person name="Haridas S."/>
            <person name="Lipzen A."/>
            <person name="Grimwood J."/>
            <person name="Schmutz J."/>
            <person name="Clum A."/>
            <person name="Reid I.D."/>
            <person name="Moisan M.C."/>
            <person name="Butler G."/>
            <person name="Nguyen T.T.M."/>
            <person name="Dewar K."/>
            <person name="Conant G."/>
            <person name="Drula E."/>
            <person name="Henrissat B."/>
            <person name="Hansel C."/>
            <person name="Singer S."/>
            <person name="Hutchinson M.I."/>
            <person name="de Vries R.P."/>
            <person name="Natvig D.O."/>
            <person name="Powell A.J."/>
            <person name="Tsang A."/>
            <person name="Grigoriev I.V."/>
        </authorList>
    </citation>
    <scope>NUCLEOTIDE SEQUENCE [LARGE SCALE GENOMIC DNA]</scope>
    <source>
        <strain evidence="3 4">CBS 494.80</strain>
    </source>
</reference>
<name>A0ABR4CB86_9HELO</name>
<dbReference type="EMBL" id="JAZHXI010000010">
    <property type="protein sequence ID" value="KAL2067207.1"/>
    <property type="molecule type" value="Genomic_DNA"/>
</dbReference>
<feature type="transmembrane region" description="Helical" evidence="2">
    <location>
        <begin position="596"/>
        <end position="622"/>
    </location>
</feature>
<feature type="region of interest" description="Disordered" evidence="1">
    <location>
        <begin position="91"/>
        <end position="111"/>
    </location>
</feature>
<evidence type="ECO:0000256" key="2">
    <source>
        <dbReference type="SAM" id="Phobius"/>
    </source>
</evidence>
<organism evidence="3 4">
    <name type="scientific">Oculimacula yallundae</name>
    <dbReference type="NCBI Taxonomy" id="86028"/>
    <lineage>
        <taxon>Eukaryota</taxon>
        <taxon>Fungi</taxon>
        <taxon>Dikarya</taxon>
        <taxon>Ascomycota</taxon>
        <taxon>Pezizomycotina</taxon>
        <taxon>Leotiomycetes</taxon>
        <taxon>Helotiales</taxon>
        <taxon>Ploettnerulaceae</taxon>
        <taxon>Oculimacula</taxon>
    </lineage>
</organism>
<gene>
    <name evidence="3" type="ORF">VTL71DRAFT_1631</name>
</gene>
<dbReference type="Proteomes" id="UP001595075">
    <property type="component" value="Unassembled WGS sequence"/>
</dbReference>
<keyword evidence="4" id="KW-1185">Reference proteome</keyword>
<keyword evidence="2" id="KW-1133">Transmembrane helix</keyword>
<keyword evidence="2" id="KW-0812">Transmembrane</keyword>
<proteinExistence type="predicted"/>
<comment type="caution">
    <text evidence="3">The sequence shown here is derived from an EMBL/GenBank/DDBJ whole genome shotgun (WGS) entry which is preliminary data.</text>
</comment>